<protein>
    <submittedName>
        <fullName evidence="2">Glycerophosphoryl diester phosphodiesterase</fullName>
    </submittedName>
</protein>
<evidence type="ECO:0000313" key="3">
    <source>
        <dbReference type="Proteomes" id="UP000199305"/>
    </source>
</evidence>
<organism evidence="2 3">
    <name type="scientific">Microbulbifer yueqingensis</name>
    <dbReference type="NCBI Taxonomy" id="658219"/>
    <lineage>
        <taxon>Bacteria</taxon>
        <taxon>Pseudomonadati</taxon>
        <taxon>Pseudomonadota</taxon>
        <taxon>Gammaproteobacteria</taxon>
        <taxon>Cellvibrionales</taxon>
        <taxon>Microbulbiferaceae</taxon>
        <taxon>Microbulbifer</taxon>
    </lineage>
</organism>
<evidence type="ECO:0000313" key="2">
    <source>
        <dbReference type="EMBL" id="SDJ67371.1"/>
    </source>
</evidence>
<dbReference type="SUPFAM" id="SSF51695">
    <property type="entry name" value="PLC-like phosphodiesterases"/>
    <property type="match status" value="1"/>
</dbReference>
<dbReference type="GO" id="GO:0006629">
    <property type="term" value="P:lipid metabolic process"/>
    <property type="evidence" value="ECO:0007669"/>
    <property type="project" value="InterPro"/>
</dbReference>
<name>A0A1G8VMT0_9GAMM</name>
<dbReference type="AlphaFoldDB" id="A0A1G8VMT0"/>
<dbReference type="GO" id="GO:0008081">
    <property type="term" value="F:phosphoric diester hydrolase activity"/>
    <property type="evidence" value="ECO:0007669"/>
    <property type="project" value="InterPro"/>
</dbReference>
<dbReference type="InterPro" id="IPR017946">
    <property type="entry name" value="PLC-like_Pdiesterase_TIM-brl"/>
</dbReference>
<dbReference type="Proteomes" id="UP000199305">
    <property type="component" value="Unassembled WGS sequence"/>
</dbReference>
<dbReference type="OrthoDB" id="9795622at2"/>
<accession>A0A1G8VMT0</accession>
<reference evidence="3" key="1">
    <citation type="submission" date="2016-10" db="EMBL/GenBank/DDBJ databases">
        <authorList>
            <person name="Varghese N."/>
            <person name="Submissions S."/>
        </authorList>
    </citation>
    <scope>NUCLEOTIDE SEQUENCE [LARGE SCALE GENOMIC DNA]</scope>
    <source>
        <strain evidence="3">CGMCC 1.10658</strain>
    </source>
</reference>
<evidence type="ECO:0000259" key="1">
    <source>
        <dbReference type="PROSITE" id="PS51704"/>
    </source>
</evidence>
<dbReference type="InterPro" id="IPR030395">
    <property type="entry name" value="GP_PDE_dom"/>
</dbReference>
<feature type="domain" description="GP-PDE" evidence="1">
    <location>
        <begin position="1"/>
        <end position="221"/>
    </location>
</feature>
<dbReference type="EMBL" id="FNFH01000001">
    <property type="protein sequence ID" value="SDJ67371.1"/>
    <property type="molecule type" value="Genomic_DNA"/>
</dbReference>
<sequence>MLIAHRGDTARQPANTIAAFEAAHGLGACAIHTEIQFSVDGTPWCHQSDHLAGESEDAIPISQLTDRELRRLALNSLADVVDWASRHRHLDWFVELDLALLERAGTEWAVERVVRIIRPESDSFALLSRDIRSLRMARSLGCHQVALKVGSVAECLSMGVLTLAPDYLLIRDSRIDCPELPPGPWQWVVYEINSAEEAVRWRRRGAHHILTGNLPLLMRSREASDVYGF</sequence>
<gene>
    <name evidence="2" type="ORF">SAMN05216212_0646</name>
</gene>
<dbReference type="Pfam" id="PF03009">
    <property type="entry name" value="GDPD"/>
    <property type="match status" value="1"/>
</dbReference>
<keyword evidence="3" id="KW-1185">Reference proteome</keyword>
<dbReference type="RefSeq" id="WP_091508000.1">
    <property type="nucleotide sequence ID" value="NZ_FNFH01000001.1"/>
</dbReference>
<dbReference type="PROSITE" id="PS51704">
    <property type="entry name" value="GP_PDE"/>
    <property type="match status" value="1"/>
</dbReference>
<dbReference type="Gene3D" id="3.20.20.190">
    <property type="entry name" value="Phosphatidylinositol (PI) phosphodiesterase"/>
    <property type="match status" value="1"/>
</dbReference>
<proteinExistence type="predicted"/>
<dbReference type="STRING" id="658219.SAMN05216212_0646"/>